<dbReference type="PANTHER" id="PTHR19367">
    <property type="entry name" value="T-CELL RECEPTOR ALPHA CHAIN V REGION"/>
    <property type="match status" value="1"/>
</dbReference>
<evidence type="ECO:0000256" key="2">
    <source>
        <dbReference type="ARBA" id="ARBA00023130"/>
    </source>
</evidence>
<dbReference type="GO" id="GO:0002250">
    <property type="term" value="P:adaptive immune response"/>
    <property type="evidence" value="ECO:0007669"/>
    <property type="project" value="UniProtKB-KW"/>
</dbReference>
<dbReference type="GeneTree" id="ENSGT01000000214796"/>
<evidence type="ECO:0000259" key="7">
    <source>
        <dbReference type="PROSITE" id="PS50835"/>
    </source>
</evidence>
<keyword evidence="3" id="KW-0675">Receptor</keyword>
<evidence type="ECO:0000313" key="8">
    <source>
        <dbReference type="Ensembl" id="ENSXCOP00000000324.1"/>
    </source>
</evidence>
<keyword evidence="2" id="KW-1064">Adaptive immunity</keyword>
<keyword evidence="5" id="KW-0391">Immunity</keyword>
<dbReference type="SUPFAM" id="SSF48726">
    <property type="entry name" value="Immunoglobulin"/>
    <property type="match status" value="1"/>
</dbReference>
<dbReference type="InterPro" id="IPR007110">
    <property type="entry name" value="Ig-like_dom"/>
</dbReference>
<organism evidence="8 9">
    <name type="scientific">Xiphophorus couchianus</name>
    <name type="common">Monterrey platyfish</name>
    <dbReference type="NCBI Taxonomy" id="32473"/>
    <lineage>
        <taxon>Eukaryota</taxon>
        <taxon>Metazoa</taxon>
        <taxon>Chordata</taxon>
        <taxon>Craniata</taxon>
        <taxon>Vertebrata</taxon>
        <taxon>Euteleostomi</taxon>
        <taxon>Actinopterygii</taxon>
        <taxon>Neopterygii</taxon>
        <taxon>Teleostei</taxon>
        <taxon>Neoteleostei</taxon>
        <taxon>Acanthomorphata</taxon>
        <taxon>Ovalentaria</taxon>
        <taxon>Atherinomorphae</taxon>
        <taxon>Cyprinodontiformes</taxon>
        <taxon>Poeciliidae</taxon>
        <taxon>Poeciliinae</taxon>
        <taxon>Xiphophorus</taxon>
    </lineage>
</organism>
<protein>
    <recommendedName>
        <fullName evidence="7">Ig-like domain-containing protein</fullName>
    </recommendedName>
</protein>
<dbReference type="Gene3D" id="2.60.40.10">
    <property type="entry name" value="Immunoglobulins"/>
    <property type="match status" value="1"/>
</dbReference>
<dbReference type="PROSITE" id="PS50835">
    <property type="entry name" value="IG_LIKE"/>
    <property type="match status" value="1"/>
</dbReference>
<keyword evidence="9" id="KW-1185">Reference proteome</keyword>
<name>A0A3B5KXP0_9TELE</name>
<dbReference type="InterPro" id="IPR013783">
    <property type="entry name" value="Ig-like_fold"/>
</dbReference>
<dbReference type="InterPro" id="IPR051287">
    <property type="entry name" value="TCR_variable_region"/>
</dbReference>
<accession>A0A3B5KXP0</accession>
<dbReference type="Pfam" id="PF07686">
    <property type="entry name" value="V-set"/>
    <property type="match status" value="1"/>
</dbReference>
<sequence>VLLLIIPIRLFIFSTLTGLTAQDSIAAVRGEDRGTEGQRVSLRCNYETTSNLPHLHWYKQVSDVEAPQFLLWKGAKNQSKEAYVPNYHYGSVTTDTSTELQIETATLADSVFSPNCRVSD</sequence>
<feature type="signal peptide" evidence="6">
    <location>
        <begin position="1"/>
        <end position="21"/>
    </location>
</feature>
<evidence type="ECO:0000256" key="1">
    <source>
        <dbReference type="ARBA" id="ARBA00022729"/>
    </source>
</evidence>
<reference evidence="8" key="2">
    <citation type="submission" date="2025-09" db="UniProtKB">
        <authorList>
            <consortium name="Ensembl"/>
        </authorList>
    </citation>
    <scope>IDENTIFICATION</scope>
</reference>
<reference evidence="8" key="1">
    <citation type="submission" date="2025-08" db="UniProtKB">
        <authorList>
            <consortium name="Ensembl"/>
        </authorList>
    </citation>
    <scope>IDENTIFICATION</scope>
</reference>
<keyword evidence="4" id="KW-0393">Immunoglobulin domain</keyword>
<proteinExistence type="predicted"/>
<evidence type="ECO:0000256" key="3">
    <source>
        <dbReference type="ARBA" id="ARBA00023170"/>
    </source>
</evidence>
<dbReference type="InterPro" id="IPR036179">
    <property type="entry name" value="Ig-like_dom_sf"/>
</dbReference>
<evidence type="ECO:0000256" key="4">
    <source>
        <dbReference type="ARBA" id="ARBA00023319"/>
    </source>
</evidence>
<dbReference type="InterPro" id="IPR013106">
    <property type="entry name" value="Ig_V-set"/>
</dbReference>
<evidence type="ECO:0000256" key="5">
    <source>
        <dbReference type="ARBA" id="ARBA00043266"/>
    </source>
</evidence>
<keyword evidence="5" id="KW-1279">T cell receptor</keyword>
<dbReference type="CDD" id="cd00099">
    <property type="entry name" value="IgV"/>
    <property type="match status" value="1"/>
</dbReference>
<keyword evidence="1 6" id="KW-0732">Signal</keyword>
<dbReference type="AlphaFoldDB" id="A0A3B5KXP0"/>
<evidence type="ECO:0000256" key="6">
    <source>
        <dbReference type="SAM" id="SignalP"/>
    </source>
</evidence>
<dbReference type="Ensembl" id="ENSXCOT00000000331.1">
    <property type="protein sequence ID" value="ENSXCOP00000000324.1"/>
    <property type="gene ID" value="ENSXCOG00000000297.1"/>
</dbReference>
<feature type="domain" description="Ig-like" evidence="7">
    <location>
        <begin position="23"/>
        <end position="120"/>
    </location>
</feature>
<dbReference type="PANTHER" id="PTHR19367:SF18">
    <property type="entry name" value="T CELL RECEPTOR ALPHA VARIABLE 16"/>
    <property type="match status" value="1"/>
</dbReference>
<evidence type="ECO:0000313" key="9">
    <source>
        <dbReference type="Proteomes" id="UP000261380"/>
    </source>
</evidence>
<dbReference type="GO" id="GO:0042101">
    <property type="term" value="C:T cell receptor complex"/>
    <property type="evidence" value="ECO:0007669"/>
    <property type="project" value="UniProtKB-KW"/>
</dbReference>
<feature type="chain" id="PRO_5017465549" description="Ig-like domain-containing protein" evidence="6">
    <location>
        <begin position="22"/>
        <end position="120"/>
    </location>
</feature>
<dbReference type="Proteomes" id="UP000261380">
    <property type="component" value="Unplaced"/>
</dbReference>